<dbReference type="Proteomes" id="UP000324222">
    <property type="component" value="Unassembled WGS sequence"/>
</dbReference>
<evidence type="ECO:0000313" key="1">
    <source>
        <dbReference type="EMBL" id="MPC83883.1"/>
    </source>
</evidence>
<protein>
    <submittedName>
        <fullName evidence="1">Uncharacterized protein</fullName>
    </submittedName>
</protein>
<reference evidence="1 2" key="1">
    <citation type="submission" date="2019-05" db="EMBL/GenBank/DDBJ databases">
        <title>Another draft genome of Portunus trituberculatus and its Hox gene families provides insights of decapod evolution.</title>
        <authorList>
            <person name="Jeong J.-H."/>
            <person name="Song I."/>
            <person name="Kim S."/>
            <person name="Choi T."/>
            <person name="Kim D."/>
            <person name="Ryu S."/>
            <person name="Kim W."/>
        </authorList>
    </citation>
    <scope>NUCLEOTIDE SEQUENCE [LARGE SCALE GENOMIC DNA]</scope>
    <source>
        <tissue evidence="1">Muscle</tissue>
    </source>
</reference>
<sequence length="133" mass="14438">MLPDNEGVTRTTTVYPSLFALVNALNLLLSLTPHSHLTTTLHPFLLLLPHPTILSYSYSPSYASSYSLHCIRPSHFTTSHTSVTFLICVSRPSQPSFCLPATPSHLPPPSVLSRTSGTPSPSLVSLSVHIVYV</sequence>
<proteinExistence type="predicted"/>
<accession>A0A5B7IN55</accession>
<dbReference type="EMBL" id="VSRR010063793">
    <property type="protein sequence ID" value="MPC83883.1"/>
    <property type="molecule type" value="Genomic_DNA"/>
</dbReference>
<dbReference type="AlphaFoldDB" id="A0A5B7IN55"/>
<evidence type="ECO:0000313" key="2">
    <source>
        <dbReference type="Proteomes" id="UP000324222"/>
    </source>
</evidence>
<keyword evidence="2" id="KW-1185">Reference proteome</keyword>
<name>A0A5B7IN55_PORTR</name>
<gene>
    <name evidence="1" type="ORF">E2C01_078604</name>
</gene>
<comment type="caution">
    <text evidence="1">The sequence shown here is derived from an EMBL/GenBank/DDBJ whole genome shotgun (WGS) entry which is preliminary data.</text>
</comment>
<organism evidence="1 2">
    <name type="scientific">Portunus trituberculatus</name>
    <name type="common">Swimming crab</name>
    <name type="synonym">Neptunus trituberculatus</name>
    <dbReference type="NCBI Taxonomy" id="210409"/>
    <lineage>
        <taxon>Eukaryota</taxon>
        <taxon>Metazoa</taxon>
        <taxon>Ecdysozoa</taxon>
        <taxon>Arthropoda</taxon>
        <taxon>Crustacea</taxon>
        <taxon>Multicrustacea</taxon>
        <taxon>Malacostraca</taxon>
        <taxon>Eumalacostraca</taxon>
        <taxon>Eucarida</taxon>
        <taxon>Decapoda</taxon>
        <taxon>Pleocyemata</taxon>
        <taxon>Brachyura</taxon>
        <taxon>Eubrachyura</taxon>
        <taxon>Portunoidea</taxon>
        <taxon>Portunidae</taxon>
        <taxon>Portuninae</taxon>
        <taxon>Portunus</taxon>
    </lineage>
</organism>